<sequence length="555" mass="61616">MDVQTDAAGSTRRQSPFPRKPLAIKKNDGEILTRSDIQYDFLSKVFADTAPAFTDPRLTLDGAPPGTKVSFRDLYVNALLHSPKITKGLRDALVQSPVFATDFAMLALLTNVGRVHSTMSFFAEKKTTVRTYHPIPAFERVDGNLQDAPRIKALLKSSLLPEEDPRSLPSSPAEIKALAMSGKSPPTNIANIIFTLASHSPALGEEFLGEYEFIDLFLPLDISSSSRARIFLWLCYHYYEFSSPNPEGAVDSPSKRANPFSDPLRPGTVPAFAILTRAEAEMENVDTPEEIARGQASIDKRSEVVSKINRFLTVQPEDGNMPPKKARTPARPNLTPQEKKERKALWDKQYRERVKEKAMQEKMRAGQASGQDQAQVTVEPIKPAKPKRKAPTKKKDAATASASPAVASSSRTLPISMNFAPEYTSSQFAVLDFQASSPPNTVPGVDDNPYPDVEADPTVSSRAQRRYTPYRKPALELARPRRRHSGHVPRPTSPPRTMIEHAWHIVNNVDPLSESDEESDVHVRNDYAHRLGVISRLRGRDPTPEPPASHPVHFR</sequence>
<dbReference type="Proteomes" id="UP000054007">
    <property type="component" value="Unassembled WGS sequence"/>
</dbReference>
<dbReference type="PANTHER" id="PTHR37287:SF1">
    <property type="entry name" value="INO EIGHTY SUBUNIT 1"/>
    <property type="match status" value="1"/>
</dbReference>
<organism evidence="2 3">
    <name type="scientific">Cylindrobasidium torrendii FP15055 ss-10</name>
    <dbReference type="NCBI Taxonomy" id="1314674"/>
    <lineage>
        <taxon>Eukaryota</taxon>
        <taxon>Fungi</taxon>
        <taxon>Dikarya</taxon>
        <taxon>Basidiomycota</taxon>
        <taxon>Agaricomycotina</taxon>
        <taxon>Agaricomycetes</taxon>
        <taxon>Agaricomycetidae</taxon>
        <taxon>Agaricales</taxon>
        <taxon>Marasmiineae</taxon>
        <taxon>Physalacriaceae</taxon>
        <taxon>Cylindrobasidium</taxon>
    </lineage>
</organism>
<evidence type="ECO:0000313" key="2">
    <source>
        <dbReference type="EMBL" id="KIY72760.1"/>
    </source>
</evidence>
<evidence type="ECO:0000256" key="1">
    <source>
        <dbReference type="SAM" id="MobiDB-lite"/>
    </source>
</evidence>
<feature type="region of interest" description="Disordered" evidence="1">
    <location>
        <begin position="1"/>
        <end position="22"/>
    </location>
</feature>
<dbReference type="EMBL" id="KN880440">
    <property type="protein sequence ID" value="KIY72760.1"/>
    <property type="molecule type" value="Genomic_DNA"/>
</dbReference>
<dbReference type="AlphaFoldDB" id="A0A0D7BRB7"/>
<accession>A0A0D7BRB7</accession>
<feature type="compositionally biased region" description="Low complexity" evidence="1">
    <location>
        <begin position="398"/>
        <end position="410"/>
    </location>
</feature>
<protein>
    <recommendedName>
        <fullName evidence="4">Ino eighty subunit 1</fullName>
    </recommendedName>
</protein>
<dbReference type="OrthoDB" id="5413003at2759"/>
<proteinExistence type="predicted"/>
<gene>
    <name evidence="2" type="ORF">CYLTODRAFT_417544</name>
</gene>
<keyword evidence="3" id="KW-1185">Reference proteome</keyword>
<reference evidence="2 3" key="1">
    <citation type="journal article" date="2015" name="Fungal Genet. Biol.">
        <title>Evolution of novel wood decay mechanisms in Agaricales revealed by the genome sequences of Fistulina hepatica and Cylindrobasidium torrendii.</title>
        <authorList>
            <person name="Floudas D."/>
            <person name="Held B.W."/>
            <person name="Riley R."/>
            <person name="Nagy L.G."/>
            <person name="Koehler G."/>
            <person name="Ransdell A.S."/>
            <person name="Younus H."/>
            <person name="Chow J."/>
            <person name="Chiniquy J."/>
            <person name="Lipzen A."/>
            <person name="Tritt A."/>
            <person name="Sun H."/>
            <person name="Haridas S."/>
            <person name="LaButti K."/>
            <person name="Ohm R.A."/>
            <person name="Kues U."/>
            <person name="Blanchette R.A."/>
            <person name="Grigoriev I.V."/>
            <person name="Minto R.E."/>
            <person name="Hibbett D.S."/>
        </authorList>
    </citation>
    <scope>NUCLEOTIDE SEQUENCE [LARGE SCALE GENOMIC DNA]</scope>
    <source>
        <strain evidence="2 3">FP15055 ss-10</strain>
    </source>
</reference>
<name>A0A0D7BRB7_9AGAR</name>
<feature type="compositionally biased region" description="Basic and acidic residues" evidence="1">
    <location>
        <begin position="337"/>
        <end position="364"/>
    </location>
</feature>
<feature type="region of interest" description="Disordered" evidence="1">
    <location>
        <begin position="315"/>
        <end position="410"/>
    </location>
</feature>
<evidence type="ECO:0000313" key="3">
    <source>
        <dbReference type="Proteomes" id="UP000054007"/>
    </source>
</evidence>
<feature type="region of interest" description="Disordered" evidence="1">
    <location>
        <begin position="532"/>
        <end position="555"/>
    </location>
</feature>
<dbReference type="PANTHER" id="PTHR37287">
    <property type="entry name" value="INO EIGHTY SUBUNIT 1"/>
    <property type="match status" value="1"/>
</dbReference>
<dbReference type="STRING" id="1314674.A0A0D7BRB7"/>
<dbReference type="GO" id="GO:0031011">
    <property type="term" value="C:Ino80 complex"/>
    <property type="evidence" value="ECO:0007669"/>
    <property type="project" value="InterPro"/>
</dbReference>
<dbReference type="InterPro" id="IPR038014">
    <property type="entry name" value="Ies1"/>
</dbReference>
<feature type="region of interest" description="Disordered" evidence="1">
    <location>
        <begin position="439"/>
        <end position="462"/>
    </location>
</feature>
<evidence type="ECO:0008006" key="4">
    <source>
        <dbReference type="Google" id="ProtNLM"/>
    </source>
</evidence>